<name>A0A8T0UZG7_PANVG</name>
<sequence>MTAKAVRNKGRVIDRTPGVSREQGAINRRNKIEPSKRSSDGTKGYTRAINRLLKLQEMEAALVDAEMKRCAAEEELFFKLPDRVASGTTFEEKSFGYSVPSDQEIYRDLSSIVVSLALFDGNKMLFACSGIPLPRGNSKLHLTRFVTSAHLVAEFNKNRNKDEQLRIEVCLPDRRTIDGLLGLYDDDIAIVTSLGLQFAVHPVDLDLEATVVGPDDSVLSVGRAFKSGSLMTMDASRIISDGTWVSDSQNFSEAVLGGPLMVKTINGNGVRFLGMNLGCYHEDANVKYRFLPQKLLHERLKHFQILNPKELHFREYSLPKDVSSIVPSGFVRTINRMKSLGYPMPPPLMLELNGQLLNDFEGYFGEVRAWKGYPFGYPPVGSEKCVWEHLSKEVVTNISRRVVKLASFNGPSRFFACTGLLIRWHAHTFILTSASLVRSRLHHEKIDNSLTIEVFLPPNQRVSGTLALYNLNYNFAIVSVEKNFHAVRPEDIFNESPKAFEKVIAVGRDADQGLLMASIGEVKRRNKDTKLNCRDLKLSTCKINKAGIGGPLVDVDGSLVGMNFYDGSKLTPFLPKSKIVNALRGVKNFALPLKRGLSYKVCVVPMQINNKGAPIRKKRKMKTRWPVPEPYWYHGALDVDRYDVPILRGRRLH</sequence>
<organism evidence="1 2">
    <name type="scientific">Panicum virgatum</name>
    <name type="common">Blackwell switchgrass</name>
    <dbReference type="NCBI Taxonomy" id="38727"/>
    <lineage>
        <taxon>Eukaryota</taxon>
        <taxon>Viridiplantae</taxon>
        <taxon>Streptophyta</taxon>
        <taxon>Embryophyta</taxon>
        <taxon>Tracheophyta</taxon>
        <taxon>Spermatophyta</taxon>
        <taxon>Magnoliopsida</taxon>
        <taxon>Liliopsida</taxon>
        <taxon>Poales</taxon>
        <taxon>Poaceae</taxon>
        <taxon>PACMAD clade</taxon>
        <taxon>Panicoideae</taxon>
        <taxon>Panicodae</taxon>
        <taxon>Paniceae</taxon>
        <taxon>Panicinae</taxon>
        <taxon>Panicum</taxon>
        <taxon>Panicum sect. Hiantes</taxon>
    </lineage>
</organism>
<dbReference type="OrthoDB" id="674967at2759"/>
<dbReference type="Gene3D" id="2.40.10.120">
    <property type="match status" value="1"/>
</dbReference>
<dbReference type="EMBL" id="CM029041">
    <property type="protein sequence ID" value="KAG2627558.1"/>
    <property type="molecule type" value="Genomic_DNA"/>
</dbReference>
<evidence type="ECO:0000313" key="2">
    <source>
        <dbReference type="Proteomes" id="UP000823388"/>
    </source>
</evidence>
<reference evidence="1" key="1">
    <citation type="submission" date="2020-05" db="EMBL/GenBank/DDBJ databases">
        <title>WGS assembly of Panicum virgatum.</title>
        <authorList>
            <person name="Lovell J.T."/>
            <person name="Jenkins J."/>
            <person name="Shu S."/>
            <person name="Juenger T.E."/>
            <person name="Schmutz J."/>
        </authorList>
    </citation>
    <scope>NUCLEOTIDE SEQUENCE</scope>
    <source>
        <strain evidence="1">AP13</strain>
    </source>
</reference>
<dbReference type="PANTHER" id="PTHR18868">
    <property type="entry name" value="OS07G0665300 PROTEIN-RELATED"/>
    <property type="match status" value="1"/>
</dbReference>
<dbReference type="Proteomes" id="UP000823388">
    <property type="component" value="Chromosome 3K"/>
</dbReference>
<evidence type="ECO:0000313" key="1">
    <source>
        <dbReference type="EMBL" id="KAG2627558.1"/>
    </source>
</evidence>
<dbReference type="AlphaFoldDB" id="A0A8T0UZG7"/>
<dbReference type="Pfam" id="PF13365">
    <property type="entry name" value="Trypsin_2"/>
    <property type="match status" value="1"/>
</dbReference>
<dbReference type="SUPFAM" id="SSF50494">
    <property type="entry name" value="Trypsin-like serine proteases"/>
    <property type="match status" value="2"/>
</dbReference>
<dbReference type="PANTHER" id="PTHR18868:SF28">
    <property type="entry name" value="PEPTIDASE S1 DOMAIN-CONTAINING PROTEIN"/>
    <property type="match status" value="1"/>
</dbReference>
<dbReference type="InterPro" id="IPR009003">
    <property type="entry name" value="Peptidase_S1_PA"/>
</dbReference>
<gene>
    <name evidence="1" type="ORF">PVAP13_3KG128295</name>
</gene>
<proteinExistence type="predicted"/>
<protein>
    <submittedName>
        <fullName evidence="1">Uncharacterized protein</fullName>
    </submittedName>
</protein>
<keyword evidence="2" id="KW-1185">Reference proteome</keyword>
<comment type="caution">
    <text evidence="1">The sequence shown here is derived from an EMBL/GenBank/DDBJ whole genome shotgun (WGS) entry which is preliminary data.</text>
</comment>
<accession>A0A8T0UZG7</accession>